<dbReference type="SUPFAM" id="SSF51338">
    <property type="entry name" value="Composite domain of metallo-dependent hydrolases"/>
    <property type="match status" value="1"/>
</dbReference>
<dbReference type="GO" id="GO:0016810">
    <property type="term" value="F:hydrolase activity, acting on carbon-nitrogen (but not peptide) bonds"/>
    <property type="evidence" value="ECO:0007669"/>
    <property type="project" value="InterPro"/>
</dbReference>
<sequence>MTTSLLLTNGYIHSVAEPYANALHIDNNVIAWLGSDETAHQMVAATASGPVETHDLDGMLVTPAFVDGFSSTPLADLDSRVGLSATAPTDRGVHYAPASENVDDAAGIFVATQDLDLLETLLAQLKPPTQLFIESTSQENFSKILDSIAKQPNTALMRCRHRVLLNHPLTDEQVSRLVELHVSVTVVPNLRDNTPVFHAPVASLIAKGVHVATGSGSWDGSVWDLLTALIEHPEQNQRISTRAAFNTVTRDGIRVLPSRIAQSQMGAGQVAVGSPGDLNVWRAEQLGVQAPDEKAAHWSTDKRAGTALLPILSSATDAPALTGVIRGGRLLSFVQER</sequence>
<name>A0A1B7LX56_9MICC</name>
<dbReference type="OrthoDB" id="3238066at2"/>
<organism evidence="1 2">
    <name type="scientific">Enteractinococcus helveticum</name>
    <dbReference type="NCBI Taxonomy" id="1837282"/>
    <lineage>
        <taxon>Bacteria</taxon>
        <taxon>Bacillati</taxon>
        <taxon>Actinomycetota</taxon>
        <taxon>Actinomycetes</taxon>
        <taxon>Micrococcales</taxon>
        <taxon>Micrococcaceae</taxon>
    </lineage>
</organism>
<keyword evidence="2" id="KW-1185">Reference proteome</keyword>
<dbReference type="Gene3D" id="3.20.20.140">
    <property type="entry name" value="Metal-dependent hydrolases"/>
    <property type="match status" value="1"/>
</dbReference>
<dbReference type="STRING" id="1837282.A6F49_13315"/>
<proteinExistence type="predicted"/>
<dbReference type="InterPro" id="IPR011059">
    <property type="entry name" value="Metal-dep_hydrolase_composite"/>
</dbReference>
<dbReference type="SUPFAM" id="SSF51556">
    <property type="entry name" value="Metallo-dependent hydrolases"/>
    <property type="match status" value="1"/>
</dbReference>
<dbReference type="Proteomes" id="UP000078292">
    <property type="component" value="Unassembled WGS sequence"/>
</dbReference>
<accession>A0A1B7LX56</accession>
<dbReference type="RefSeq" id="WP_043058257.1">
    <property type="nucleotide sequence ID" value="NZ_LXEY01000021.1"/>
</dbReference>
<reference evidence="1 2" key="1">
    <citation type="submission" date="2016-04" db="EMBL/GenBank/DDBJ databases">
        <title>First whole genome shotgun sequence of the bacterium Enteractinococcus sp. strain UASWS1574.</title>
        <authorList>
            <person name="Crovadore J."/>
            <person name="Chablais R."/>
            <person name="Lefort F."/>
        </authorList>
    </citation>
    <scope>NUCLEOTIDE SEQUENCE [LARGE SCALE GENOMIC DNA]</scope>
    <source>
        <strain evidence="1 2">UASWS1574</strain>
    </source>
</reference>
<dbReference type="InterPro" id="IPR032466">
    <property type="entry name" value="Metal_Hydrolase"/>
</dbReference>
<protein>
    <recommendedName>
        <fullName evidence="3">Amidohydrolase 3 domain-containing protein</fullName>
    </recommendedName>
</protein>
<dbReference type="EMBL" id="LXEY01000021">
    <property type="protein sequence ID" value="OAV59755.1"/>
    <property type="molecule type" value="Genomic_DNA"/>
</dbReference>
<comment type="caution">
    <text evidence="1">The sequence shown here is derived from an EMBL/GenBank/DDBJ whole genome shotgun (WGS) entry which is preliminary data.</text>
</comment>
<dbReference type="Gene3D" id="2.30.40.10">
    <property type="entry name" value="Urease, subunit C, domain 1"/>
    <property type="match status" value="1"/>
</dbReference>
<evidence type="ECO:0000313" key="1">
    <source>
        <dbReference type="EMBL" id="OAV59755.1"/>
    </source>
</evidence>
<evidence type="ECO:0008006" key="3">
    <source>
        <dbReference type="Google" id="ProtNLM"/>
    </source>
</evidence>
<dbReference type="AlphaFoldDB" id="A0A1B7LX56"/>
<gene>
    <name evidence="1" type="ORF">A6F49_13315</name>
</gene>
<evidence type="ECO:0000313" key="2">
    <source>
        <dbReference type="Proteomes" id="UP000078292"/>
    </source>
</evidence>